<dbReference type="Pfam" id="PF13966">
    <property type="entry name" value="zf-RVT"/>
    <property type="match status" value="1"/>
</dbReference>
<dbReference type="Proteomes" id="UP000026915">
    <property type="component" value="Chromosome 5"/>
</dbReference>
<dbReference type="EMBL" id="CM001883">
    <property type="protein sequence ID" value="EOY09947.1"/>
    <property type="molecule type" value="Genomic_DNA"/>
</dbReference>
<evidence type="ECO:0000259" key="1">
    <source>
        <dbReference type="Pfam" id="PF13966"/>
    </source>
</evidence>
<protein>
    <recommendedName>
        <fullName evidence="1">Reverse transcriptase zinc-binding domain-containing protein</fullName>
    </recommendedName>
</protein>
<name>A0A061EZT1_THECC</name>
<evidence type="ECO:0000313" key="3">
    <source>
        <dbReference type="Proteomes" id="UP000026915"/>
    </source>
</evidence>
<dbReference type="AlphaFoldDB" id="A0A061EZT1"/>
<proteinExistence type="predicted"/>
<feature type="domain" description="Reverse transcriptase zinc-binding" evidence="1">
    <location>
        <begin position="112"/>
        <end position="198"/>
    </location>
</feature>
<accession>A0A061EZT1</accession>
<dbReference type="eggNOG" id="KOG1075">
    <property type="taxonomic scope" value="Eukaryota"/>
</dbReference>
<keyword evidence="3" id="KW-1185">Reference proteome</keyword>
<evidence type="ECO:0000313" key="2">
    <source>
        <dbReference type="EMBL" id="EOY09947.1"/>
    </source>
</evidence>
<dbReference type="Gramene" id="EOY09947">
    <property type="protein sequence ID" value="EOY09947"/>
    <property type="gene ID" value="TCM_025321"/>
</dbReference>
<sequence>MCNYCDLGGLGIIDIGLKNRALLNKWLWCFCNDSNSLWKQVIVEKLGNKEDRLMSRPAQGVRVSGFWKSITKPLDGSCCFNNFVLDGHLESQVLVREFDDKLIWKGNTSGDYNTRSLYKAVHNNTEYASNWRQIWSVLAPFKTEIFYWKLVRGRLAVKDSLVSKGILSDALIICLLCKKERETIGHLFFTCECTWLLWKWWGSYGMLIGLHMGILSRVFYLGSGLAAAWKMENYGWLIKSLNLSKLEWPGGAMQNASSALVKTISKVAKFNTDGASRGIPDKSGIDGPSSLLLRKLLFSLLHRSGAPLPLFAVMKCLEKVQYWQIRYVPCSANGEADVLTKSGVQRAHGLLWINTEAIGNLRNNLPLGNIDAADC</sequence>
<dbReference type="InterPro" id="IPR026960">
    <property type="entry name" value="RVT-Znf"/>
</dbReference>
<organism evidence="2 3">
    <name type="scientific">Theobroma cacao</name>
    <name type="common">Cacao</name>
    <name type="synonym">Cocoa</name>
    <dbReference type="NCBI Taxonomy" id="3641"/>
    <lineage>
        <taxon>Eukaryota</taxon>
        <taxon>Viridiplantae</taxon>
        <taxon>Streptophyta</taxon>
        <taxon>Embryophyta</taxon>
        <taxon>Tracheophyta</taxon>
        <taxon>Spermatophyta</taxon>
        <taxon>Magnoliopsida</taxon>
        <taxon>eudicotyledons</taxon>
        <taxon>Gunneridae</taxon>
        <taxon>Pentapetalae</taxon>
        <taxon>rosids</taxon>
        <taxon>malvids</taxon>
        <taxon>Malvales</taxon>
        <taxon>Malvaceae</taxon>
        <taxon>Byttnerioideae</taxon>
        <taxon>Theobroma</taxon>
    </lineage>
</organism>
<dbReference type="InParanoid" id="A0A061EZT1"/>
<gene>
    <name evidence="2" type="ORF">TCM_025321</name>
</gene>
<reference evidence="2 3" key="1">
    <citation type="journal article" date="2013" name="Genome Biol.">
        <title>The genome sequence of the most widely cultivated cacao type and its use to identify candidate genes regulating pod color.</title>
        <authorList>
            <person name="Motamayor J.C."/>
            <person name="Mockaitis K."/>
            <person name="Schmutz J."/>
            <person name="Haiminen N."/>
            <person name="Iii D.L."/>
            <person name="Cornejo O."/>
            <person name="Findley S.D."/>
            <person name="Zheng P."/>
            <person name="Utro F."/>
            <person name="Royaert S."/>
            <person name="Saski C."/>
            <person name="Jenkins J."/>
            <person name="Podicheti R."/>
            <person name="Zhao M."/>
            <person name="Scheffler B.E."/>
            <person name="Stack J.C."/>
            <person name="Feltus F.A."/>
            <person name="Mustiga G.M."/>
            <person name="Amores F."/>
            <person name="Phillips W."/>
            <person name="Marelli J.P."/>
            <person name="May G.D."/>
            <person name="Shapiro H."/>
            <person name="Ma J."/>
            <person name="Bustamante C.D."/>
            <person name="Schnell R.J."/>
            <person name="Main D."/>
            <person name="Gilbert D."/>
            <person name="Parida L."/>
            <person name="Kuhn D.N."/>
        </authorList>
    </citation>
    <scope>NUCLEOTIDE SEQUENCE [LARGE SCALE GENOMIC DNA]</scope>
    <source>
        <strain evidence="3">cv. Matina 1-6</strain>
    </source>
</reference>
<dbReference type="HOGENOM" id="CLU_738532_0_0_1"/>